<reference evidence="1" key="1">
    <citation type="submission" date="2022-03" db="EMBL/GenBank/DDBJ databases">
        <authorList>
            <person name="Lindestad O."/>
        </authorList>
    </citation>
    <scope>NUCLEOTIDE SEQUENCE</scope>
</reference>
<dbReference type="Proteomes" id="UP000838756">
    <property type="component" value="Unassembled WGS sequence"/>
</dbReference>
<keyword evidence="2" id="KW-1185">Reference proteome</keyword>
<evidence type="ECO:0000313" key="2">
    <source>
        <dbReference type="Proteomes" id="UP000838756"/>
    </source>
</evidence>
<sequence>FEEEDFLPMGYGYRLGSNPQIGNTYNANLEVSEQKCIAMLREQEEELNKKARSHEDEANELWTALAARIRFTRMFYQALLLITRRDSQSGADCVALLNGCSEMMKVITRTVGKGTQPLEN</sequence>
<feature type="non-terminal residue" evidence="1">
    <location>
        <position position="120"/>
    </location>
</feature>
<gene>
    <name evidence="1" type="primary">jg26725</name>
    <name evidence="1" type="ORF">PAEG_LOCUS1169</name>
</gene>
<proteinExistence type="predicted"/>
<feature type="non-terminal residue" evidence="1">
    <location>
        <position position="1"/>
    </location>
</feature>
<name>A0A8S4QFE1_9NEOP</name>
<protein>
    <submittedName>
        <fullName evidence="1">Jg26725 protein</fullName>
    </submittedName>
</protein>
<organism evidence="1 2">
    <name type="scientific">Pararge aegeria aegeria</name>
    <dbReference type="NCBI Taxonomy" id="348720"/>
    <lineage>
        <taxon>Eukaryota</taxon>
        <taxon>Metazoa</taxon>
        <taxon>Ecdysozoa</taxon>
        <taxon>Arthropoda</taxon>
        <taxon>Hexapoda</taxon>
        <taxon>Insecta</taxon>
        <taxon>Pterygota</taxon>
        <taxon>Neoptera</taxon>
        <taxon>Endopterygota</taxon>
        <taxon>Lepidoptera</taxon>
        <taxon>Glossata</taxon>
        <taxon>Ditrysia</taxon>
        <taxon>Papilionoidea</taxon>
        <taxon>Nymphalidae</taxon>
        <taxon>Satyrinae</taxon>
        <taxon>Satyrini</taxon>
        <taxon>Parargina</taxon>
        <taxon>Pararge</taxon>
    </lineage>
</organism>
<dbReference type="PANTHER" id="PTHR21373">
    <property type="entry name" value="GLUCOSE REPRESSIBLE PROTEIN MAK10"/>
    <property type="match status" value="1"/>
</dbReference>
<comment type="caution">
    <text evidence="1">The sequence shown here is derived from an EMBL/GenBank/DDBJ whole genome shotgun (WGS) entry which is preliminary data.</text>
</comment>
<accession>A0A8S4QFE1</accession>
<dbReference type="EMBL" id="CAKXAJ010003973">
    <property type="protein sequence ID" value="CAH2208580.1"/>
    <property type="molecule type" value="Genomic_DNA"/>
</dbReference>
<dbReference type="GO" id="GO:0031417">
    <property type="term" value="C:NatC complex"/>
    <property type="evidence" value="ECO:0007669"/>
    <property type="project" value="InterPro"/>
</dbReference>
<dbReference type="PANTHER" id="PTHR21373:SF0">
    <property type="entry name" value="N-ALPHA-ACETYLTRANSFERASE 35, NATC AUXILIARY SUBUNIT"/>
    <property type="match status" value="1"/>
</dbReference>
<dbReference type="AlphaFoldDB" id="A0A8S4QFE1"/>
<dbReference type="InterPro" id="IPR007244">
    <property type="entry name" value="Naa35_N"/>
</dbReference>
<evidence type="ECO:0000313" key="1">
    <source>
        <dbReference type="EMBL" id="CAH2208580.1"/>
    </source>
</evidence>